<keyword evidence="1" id="KW-0479">Metal-binding</keyword>
<dbReference type="PROSITE" id="PS50089">
    <property type="entry name" value="ZF_RING_2"/>
    <property type="match status" value="2"/>
</dbReference>
<feature type="domain" description="RING-type" evidence="4">
    <location>
        <begin position="50"/>
        <end position="91"/>
    </location>
</feature>
<evidence type="ECO:0000313" key="6">
    <source>
        <dbReference type="Proteomes" id="UP001341281"/>
    </source>
</evidence>
<dbReference type="GO" id="GO:0008270">
    <property type="term" value="F:zinc ion binding"/>
    <property type="evidence" value="ECO:0007669"/>
    <property type="project" value="UniProtKB-KW"/>
</dbReference>
<proteinExistence type="predicted"/>
<dbReference type="Proteomes" id="UP001341281">
    <property type="component" value="Chromosome 01"/>
</dbReference>
<dbReference type="InterPro" id="IPR013083">
    <property type="entry name" value="Znf_RING/FYVE/PHD"/>
</dbReference>
<gene>
    <name evidence="5" type="ORF">U9M48_000340</name>
</gene>
<dbReference type="Pfam" id="PF13639">
    <property type="entry name" value="zf-RING_2"/>
    <property type="match status" value="2"/>
</dbReference>
<dbReference type="SMART" id="SM00184">
    <property type="entry name" value="RING"/>
    <property type="match status" value="2"/>
</dbReference>
<accession>A0AAQ3PDZ0</accession>
<dbReference type="PANTHER" id="PTHR45676">
    <property type="entry name" value="RING-H2 FINGER PROTEIN ATL51-RELATED"/>
    <property type="match status" value="1"/>
</dbReference>
<dbReference type="InterPro" id="IPR001841">
    <property type="entry name" value="Znf_RING"/>
</dbReference>
<keyword evidence="1" id="KW-0862">Zinc</keyword>
<evidence type="ECO:0000256" key="2">
    <source>
        <dbReference type="SAM" id="MobiDB-lite"/>
    </source>
</evidence>
<dbReference type="AlphaFoldDB" id="A0AAQ3PDZ0"/>
<dbReference type="GO" id="GO:0016567">
    <property type="term" value="P:protein ubiquitination"/>
    <property type="evidence" value="ECO:0007669"/>
    <property type="project" value="TreeGrafter"/>
</dbReference>
<organism evidence="5 6">
    <name type="scientific">Paspalum notatum var. saurae</name>
    <dbReference type="NCBI Taxonomy" id="547442"/>
    <lineage>
        <taxon>Eukaryota</taxon>
        <taxon>Viridiplantae</taxon>
        <taxon>Streptophyta</taxon>
        <taxon>Embryophyta</taxon>
        <taxon>Tracheophyta</taxon>
        <taxon>Spermatophyta</taxon>
        <taxon>Magnoliopsida</taxon>
        <taxon>Liliopsida</taxon>
        <taxon>Poales</taxon>
        <taxon>Poaceae</taxon>
        <taxon>PACMAD clade</taxon>
        <taxon>Panicoideae</taxon>
        <taxon>Andropogonodae</taxon>
        <taxon>Paspaleae</taxon>
        <taxon>Paspalinae</taxon>
        <taxon>Paspalum</taxon>
    </lineage>
</organism>
<dbReference type="PANTHER" id="PTHR45676:SF120">
    <property type="entry name" value="RING-TYPE E3 UBIQUITIN TRANSFERASE"/>
    <property type="match status" value="1"/>
</dbReference>
<keyword evidence="3" id="KW-1133">Transmembrane helix</keyword>
<keyword evidence="3" id="KW-0472">Membrane</keyword>
<sequence>MHYFHASCQQQPPAPAPAASSSLTVDMAFRSAALVVCTYRKADGWAEATCAVCLAELADGVSVRVLPVCMHYFHAACVGEWLLVHHTCPLCGAPLDAAAAVLAALVYFLIGIITMVGFIFCMLVKECCRHLEEADAAGRGPEPTTRGGGGSLRAPPRMGRAGERVVARPQQPVAAVEMVRSKQPEALVCTYRRADGWPEATCAVCLAELDDGVAVRVLPVCMHYFHSSCVGEWLLTHLTCPLCRAPLHPGAGASS</sequence>
<dbReference type="EMBL" id="CP144745">
    <property type="protein sequence ID" value="WVZ48955.1"/>
    <property type="molecule type" value="Genomic_DNA"/>
</dbReference>
<feature type="domain" description="RING-type" evidence="4">
    <location>
        <begin position="202"/>
        <end position="244"/>
    </location>
</feature>
<evidence type="ECO:0000313" key="5">
    <source>
        <dbReference type="EMBL" id="WVZ48955.1"/>
    </source>
</evidence>
<evidence type="ECO:0000256" key="3">
    <source>
        <dbReference type="SAM" id="Phobius"/>
    </source>
</evidence>
<feature type="transmembrane region" description="Helical" evidence="3">
    <location>
        <begin position="97"/>
        <end position="124"/>
    </location>
</feature>
<dbReference type="SUPFAM" id="SSF57850">
    <property type="entry name" value="RING/U-box"/>
    <property type="match status" value="2"/>
</dbReference>
<evidence type="ECO:0000259" key="4">
    <source>
        <dbReference type="PROSITE" id="PS50089"/>
    </source>
</evidence>
<feature type="region of interest" description="Disordered" evidence="2">
    <location>
        <begin position="136"/>
        <end position="163"/>
    </location>
</feature>
<protein>
    <recommendedName>
        <fullName evidence="4">RING-type domain-containing protein</fullName>
    </recommendedName>
</protein>
<keyword evidence="3" id="KW-0812">Transmembrane</keyword>
<reference evidence="5 6" key="1">
    <citation type="submission" date="2024-02" db="EMBL/GenBank/DDBJ databases">
        <title>High-quality chromosome-scale genome assembly of Pensacola bahiagrass (Paspalum notatum Flugge var. saurae).</title>
        <authorList>
            <person name="Vega J.M."/>
            <person name="Podio M."/>
            <person name="Orjuela J."/>
            <person name="Siena L.A."/>
            <person name="Pessino S.C."/>
            <person name="Combes M.C."/>
            <person name="Mariac C."/>
            <person name="Albertini E."/>
            <person name="Pupilli F."/>
            <person name="Ortiz J.P.A."/>
            <person name="Leblanc O."/>
        </authorList>
    </citation>
    <scope>NUCLEOTIDE SEQUENCE [LARGE SCALE GENOMIC DNA]</scope>
    <source>
        <strain evidence="5">R1</strain>
        <tissue evidence="5">Leaf</tissue>
    </source>
</reference>
<keyword evidence="6" id="KW-1185">Reference proteome</keyword>
<name>A0AAQ3PDZ0_PASNO</name>
<keyword evidence="1" id="KW-0863">Zinc-finger</keyword>
<dbReference type="Gene3D" id="3.30.40.10">
    <property type="entry name" value="Zinc/RING finger domain, C3HC4 (zinc finger)"/>
    <property type="match status" value="2"/>
</dbReference>
<dbReference type="FunFam" id="3.30.40.10:FF:000654">
    <property type="entry name" value="RING-H2 finger protein ATL33"/>
    <property type="match status" value="2"/>
</dbReference>
<evidence type="ECO:0000256" key="1">
    <source>
        <dbReference type="PROSITE-ProRule" id="PRU00175"/>
    </source>
</evidence>